<dbReference type="KEGG" id="jte:ASJ30_07630"/>
<gene>
    <name evidence="2" type="ORF">ASJ30_07630</name>
</gene>
<dbReference type="SMART" id="SM00347">
    <property type="entry name" value="HTH_MARR"/>
    <property type="match status" value="1"/>
</dbReference>
<dbReference type="PANTHER" id="PTHR39515">
    <property type="entry name" value="CONSERVED PROTEIN"/>
    <property type="match status" value="1"/>
</dbReference>
<accession>A0A1L3MGJ7</accession>
<dbReference type="InterPro" id="IPR036388">
    <property type="entry name" value="WH-like_DNA-bd_sf"/>
</dbReference>
<sequence length="149" mass="16022">MPDDSIDQTASDLVTYAARLVRASRQHTHHTPPAGIRVLSLVDEHGPTGIGRLAELDRTSQPTMSGAVATLVERGWVTKEPDPADARATRVTLTTPGRRALAVVRERSAATVSRVIREHPTLTPEDLATAVTVLRAVMEASSSQQEGQQ</sequence>
<dbReference type="PANTHER" id="PTHR39515:SF2">
    <property type="entry name" value="HTH-TYPE TRANSCRIPTIONAL REGULATOR RV0880"/>
    <property type="match status" value="1"/>
</dbReference>
<dbReference type="InterPro" id="IPR052526">
    <property type="entry name" value="HTH-type_Bedaq_tolerance"/>
</dbReference>
<reference evidence="2 3" key="1">
    <citation type="submission" date="2015-11" db="EMBL/GenBank/DDBJ databases">
        <authorList>
            <person name="Zhang Y."/>
            <person name="Guo Z."/>
        </authorList>
    </citation>
    <scope>NUCLEOTIDE SEQUENCE [LARGE SCALE GENOMIC DNA]</scope>
    <source>
        <strain evidence="2 3">YFY001</strain>
    </source>
</reference>
<evidence type="ECO:0000313" key="3">
    <source>
        <dbReference type="Proteomes" id="UP000182938"/>
    </source>
</evidence>
<dbReference type="SUPFAM" id="SSF46785">
    <property type="entry name" value="Winged helix' DNA-binding domain"/>
    <property type="match status" value="1"/>
</dbReference>
<dbReference type="Proteomes" id="UP000182938">
    <property type="component" value="Chromosome"/>
</dbReference>
<dbReference type="Gene3D" id="1.10.10.10">
    <property type="entry name" value="Winged helix-like DNA-binding domain superfamily/Winged helix DNA-binding domain"/>
    <property type="match status" value="1"/>
</dbReference>
<dbReference type="GO" id="GO:0003700">
    <property type="term" value="F:DNA-binding transcription factor activity"/>
    <property type="evidence" value="ECO:0007669"/>
    <property type="project" value="InterPro"/>
</dbReference>
<dbReference type="AlphaFoldDB" id="A0A1L3MGJ7"/>
<organism evidence="2 3">
    <name type="scientific">Janibacter indicus</name>
    <dbReference type="NCBI Taxonomy" id="857417"/>
    <lineage>
        <taxon>Bacteria</taxon>
        <taxon>Bacillati</taxon>
        <taxon>Actinomycetota</taxon>
        <taxon>Actinomycetes</taxon>
        <taxon>Micrococcales</taxon>
        <taxon>Intrasporangiaceae</taxon>
        <taxon>Janibacter</taxon>
    </lineage>
</organism>
<name>A0A1L3MGJ7_9MICO</name>
<evidence type="ECO:0000313" key="2">
    <source>
        <dbReference type="EMBL" id="APH01422.1"/>
    </source>
</evidence>
<dbReference type="RefSeq" id="WP_072624575.1">
    <property type="nucleotide sequence ID" value="NZ_CP013290.1"/>
</dbReference>
<dbReference type="InterPro" id="IPR036390">
    <property type="entry name" value="WH_DNA-bd_sf"/>
</dbReference>
<dbReference type="PROSITE" id="PS50995">
    <property type="entry name" value="HTH_MARR_2"/>
    <property type="match status" value="1"/>
</dbReference>
<protein>
    <submittedName>
        <fullName evidence="2">MarR family transcriptional regulator</fullName>
    </submittedName>
</protein>
<dbReference type="Pfam" id="PF01047">
    <property type="entry name" value="MarR"/>
    <property type="match status" value="1"/>
</dbReference>
<feature type="domain" description="HTH marR-type" evidence="1">
    <location>
        <begin position="10"/>
        <end position="139"/>
    </location>
</feature>
<dbReference type="EMBL" id="CP013290">
    <property type="protein sequence ID" value="APH01422.1"/>
    <property type="molecule type" value="Genomic_DNA"/>
</dbReference>
<keyword evidence="3" id="KW-1185">Reference proteome</keyword>
<proteinExistence type="predicted"/>
<dbReference type="InterPro" id="IPR000835">
    <property type="entry name" value="HTH_MarR-typ"/>
</dbReference>
<evidence type="ECO:0000259" key="1">
    <source>
        <dbReference type="PROSITE" id="PS50995"/>
    </source>
</evidence>